<evidence type="ECO:0000313" key="8">
    <source>
        <dbReference type="Proteomes" id="UP000467841"/>
    </source>
</evidence>
<keyword evidence="2 4" id="KW-0863">Zinc-finger</keyword>
<evidence type="ECO:0000256" key="2">
    <source>
        <dbReference type="ARBA" id="ARBA00022771"/>
    </source>
</evidence>
<dbReference type="PROSITE" id="PS51999">
    <property type="entry name" value="ZF_GRF"/>
    <property type="match status" value="1"/>
</dbReference>
<protein>
    <recommendedName>
        <fullName evidence="6">GRF-type domain-containing protein</fullName>
    </recommendedName>
</protein>
<evidence type="ECO:0000259" key="6">
    <source>
        <dbReference type="PROSITE" id="PS51999"/>
    </source>
</evidence>
<feature type="domain" description="GRF-type" evidence="6">
    <location>
        <begin position="41"/>
        <end position="83"/>
    </location>
</feature>
<keyword evidence="5" id="KW-0812">Transmembrane</keyword>
<keyword evidence="8" id="KW-1185">Reference proteome</keyword>
<dbReference type="OrthoDB" id="1111609at2759"/>
<dbReference type="InterPro" id="IPR010666">
    <property type="entry name" value="Znf_GRF"/>
</dbReference>
<keyword evidence="5" id="KW-0472">Membrane</keyword>
<reference evidence="7" key="1">
    <citation type="submission" date="2020-01" db="EMBL/GenBank/DDBJ databases">
        <authorList>
            <person name="Mishra B."/>
        </authorList>
    </citation>
    <scope>NUCLEOTIDE SEQUENCE [LARGE SCALE GENOMIC DNA]</scope>
</reference>
<accession>A0A6D2IHZ8</accession>
<keyword evidence="5" id="KW-1133">Transmembrane helix</keyword>
<name>A0A6D2IHZ8_9BRAS</name>
<proteinExistence type="predicted"/>
<feature type="transmembrane region" description="Helical" evidence="5">
    <location>
        <begin position="138"/>
        <end position="156"/>
    </location>
</feature>
<dbReference type="AlphaFoldDB" id="A0A6D2IHZ8"/>
<evidence type="ECO:0000256" key="4">
    <source>
        <dbReference type="PROSITE-ProRule" id="PRU01343"/>
    </source>
</evidence>
<gene>
    <name evidence="7" type="ORF">MERR_LOCUS15746</name>
</gene>
<evidence type="ECO:0000256" key="5">
    <source>
        <dbReference type="SAM" id="Phobius"/>
    </source>
</evidence>
<evidence type="ECO:0000313" key="7">
    <source>
        <dbReference type="EMBL" id="CAA7028511.1"/>
    </source>
</evidence>
<dbReference type="EMBL" id="CACVBM020001069">
    <property type="protein sequence ID" value="CAA7028511.1"/>
    <property type="molecule type" value="Genomic_DNA"/>
</dbReference>
<sequence>MGRFSWCTEGSSSSVRLWSDDAAEVSSHTTRPISFGIPSRCYCGLLTLLKMMDRADEYPGRMFFGCKDYKLGPPHLVKWWDEAMMEEFEEVRLTRENPQARIIEAQNADREDLTRNEAEIVQLKAQLLGTRRRRRVEVTTLGMVVVVLVCLISYSLL</sequence>
<organism evidence="7 8">
    <name type="scientific">Microthlaspi erraticum</name>
    <dbReference type="NCBI Taxonomy" id="1685480"/>
    <lineage>
        <taxon>Eukaryota</taxon>
        <taxon>Viridiplantae</taxon>
        <taxon>Streptophyta</taxon>
        <taxon>Embryophyta</taxon>
        <taxon>Tracheophyta</taxon>
        <taxon>Spermatophyta</taxon>
        <taxon>Magnoliopsida</taxon>
        <taxon>eudicotyledons</taxon>
        <taxon>Gunneridae</taxon>
        <taxon>Pentapetalae</taxon>
        <taxon>rosids</taxon>
        <taxon>malvids</taxon>
        <taxon>Brassicales</taxon>
        <taxon>Brassicaceae</taxon>
        <taxon>Coluteocarpeae</taxon>
        <taxon>Microthlaspi</taxon>
    </lineage>
</organism>
<evidence type="ECO:0000256" key="1">
    <source>
        <dbReference type="ARBA" id="ARBA00022723"/>
    </source>
</evidence>
<dbReference type="GO" id="GO:0008270">
    <property type="term" value="F:zinc ion binding"/>
    <property type="evidence" value="ECO:0007669"/>
    <property type="project" value="UniProtKB-KW"/>
</dbReference>
<dbReference type="Proteomes" id="UP000467841">
    <property type="component" value="Unassembled WGS sequence"/>
</dbReference>
<keyword evidence="1" id="KW-0479">Metal-binding</keyword>
<comment type="caution">
    <text evidence="7">The sequence shown here is derived from an EMBL/GenBank/DDBJ whole genome shotgun (WGS) entry which is preliminary data.</text>
</comment>
<keyword evidence="3" id="KW-0862">Zinc</keyword>
<evidence type="ECO:0000256" key="3">
    <source>
        <dbReference type="ARBA" id="ARBA00022833"/>
    </source>
</evidence>